<accession>A0ACA9K7P4</accession>
<evidence type="ECO:0000313" key="2">
    <source>
        <dbReference type="Proteomes" id="UP000789702"/>
    </source>
</evidence>
<proteinExistence type="predicted"/>
<sequence>MVTANDTQEESVRNSSILIDIISIKPITLLSNYGKNILTDGKSSAP</sequence>
<comment type="caution">
    <text evidence="1">The sequence shown here is derived from an EMBL/GenBank/DDBJ whole genome shotgun (WGS) entry which is preliminary data.</text>
</comment>
<organism evidence="1 2">
    <name type="scientific">Dentiscutata heterogama</name>
    <dbReference type="NCBI Taxonomy" id="1316150"/>
    <lineage>
        <taxon>Eukaryota</taxon>
        <taxon>Fungi</taxon>
        <taxon>Fungi incertae sedis</taxon>
        <taxon>Mucoromycota</taxon>
        <taxon>Glomeromycotina</taxon>
        <taxon>Glomeromycetes</taxon>
        <taxon>Diversisporales</taxon>
        <taxon>Gigasporaceae</taxon>
        <taxon>Dentiscutata</taxon>
    </lineage>
</organism>
<reference evidence="1" key="1">
    <citation type="submission" date="2021-06" db="EMBL/GenBank/DDBJ databases">
        <authorList>
            <person name="Kallberg Y."/>
            <person name="Tangrot J."/>
            <person name="Rosling A."/>
        </authorList>
    </citation>
    <scope>NUCLEOTIDE SEQUENCE</scope>
    <source>
        <strain evidence="1">IL203A</strain>
    </source>
</reference>
<evidence type="ECO:0000313" key="1">
    <source>
        <dbReference type="EMBL" id="CAG8457352.1"/>
    </source>
</evidence>
<keyword evidence="2" id="KW-1185">Reference proteome</keyword>
<gene>
    <name evidence="1" type="ORF">DHETER_LOCUS1126</name>
</gene>
<dbReference type="Proteomes" id="UP000789702">
    <property type="component" value="Unassembled WGS sequence"/>
</dbReference>
<protein>
    <submittedName>
        <fullName evidence="1">17188_t:CDS:1</fullName>
    </submittedName>
</protein>
<name>A0ACA9K7P4_9GLOM</name>
<dbReference type="EMBL" id="CAJVPU010000635">
    <property type="protein sequence ID" value="CAG8457352.1"/>
    <property type="molecule type" value="Genomic_DNA"/>
</dbReference>